<evidence type="ECO:0000313" key="1">
    <source>
        <dbReference type="EMBL" id="CAH6722074.1"/>
    </source>
</evidence>
<keyword evidence="2" id="KW-1185">Reference proteome</keyword>
<dbReference type="Proteomes" id="UP001152531">
    <property type="component" value="Unassembled WGS sequence"/>
</dbReference>
<sequence>MAHTLTPDPELQRFNKAKEAAGTNFRFKPKSIAFNLITMGLIPLSLGYYLYSNEGWKMNKLYRSQPVFINEYKPRQKDL</sequence>
<gene>
    <name evidence="1" type="ORF">CLIB1444_08S01288</name>
</gene>
<protein>
    <submittedName>
        <fullName evidence="1">Uncharacterized protein</fullName>
    </submittedName>
</protein>
<accession>A0ACA9YBE6</accession>
<dbReference type="EMBL" id="CALSDN010000008">
    <property type="protein sequence ID" value="CAH6722074.1"/>
    <property type="molecule type" value="Genomic_DNA"/>
</dbReference>
<comment type="caution">
    <text evidence="1">The sequence shown here is derived from an EMBL/GenBank/DDBJ whole genome shotgun (WGS) entry which is preliminary data.</text>
</comment>
<proteinExistence type="predicted"/>
<evidence type="ECO:0000313" key="2">
    <source>
        <dbReference type="Proteomes" id="UP001152531"/>
    </source>
</evidence>
<organism evidence="1 2">
    <name type="scientific">[Candida] jaroonii</name>
    <dbReference type="NCBI Taxonomy" id="467808"/>
    <lineage>
        <taxon>Eukaryota</taxon>
        <taxon>Fungi</taxon>
        <taxon>Dikarya</taxon>
        <taxon>Ascomycota</taxon>
        <taxon>Saccharomycotina</taxon>
        <taxon>Pichiomycetes</taxon>
        <taxon>Debaryomycetaceae</taxon>
        <taxon>Yamadazyma</taxon>
    </lineage>
</organism>
<reference evidence="1" key="1">
    <citation type="submission" date="2022-06" db="EMBL/GenBank/DDBJ databases">
        <authorList>
            <person name="Legras J.-L."/>
            <person name="Devillers H."/>
            <person name="Grondin C."/>
        </authorList>
    </citation>
    <scope>NUCLEOTIDE SEQUENCE</scope>
    <source>
        <strain evidence="1">CLIB 1444</strain>
    </source>
</reference>
<name>A0ACA9YBE6_9ASCO</name>